<feature type="compositionally biased region" description="Low complexity" evidence="1">
    <location>
        <begin position="57"/>
        <end position="90"/>
    </location>
</feature>
<reference evidence="4 5" key="1">
    <citation type="journal article" date="2018" name="Plant J.">
        <title>Genome sequences of Chlorella sorokiniana UTEX 1602 and Micractinium conductrix SAG 241.80: implications to maltose excretion by a green alga.</title>
        <authorList>
            <person name="Arriola M.B."/>
            <person name="Velmurugan N."/>
            <person name="Zhang Y."/>
            <person name="Plunkett M.H."/>
            <person name="Hondzo H."/>
            <person name="Barney B.M."/>
        </authorList>
    </citation>
    <scope>NUCLEOTIDE SEQUENCE [LARGE SCALE GENOMIC DNA]</scope>
    <source>
        <strain evidence="4 5">SAG 241.80</strain>
    </source>
</reference>
<gene>
    <name evidence="4" type="ORF">C2E20_1697</name>
    <name evidence="3" type="ORF">C2E20_6558</name>
    <name evidence="2" type="ORF">C2E20_9323</name>
</gene>
<dbReference type="OrthoDB" id="515975at2759"/>
<evidence type="ECO:0000313" key="4">
    <source>
        <dbReference type="EMBL" id="PSC75880.1"/>
    </source>
</evidence>
<dbReference type="Proteomes" id="UP000239649">
    <property type="component" value="Unassembled WGS sequence"/>
</dbReference>
<keyword evidence="4" id="KW-0808">Transferase</keyword>
<dbReference type="AlphaFoldDB" id="A0A2P6VP77"/>
<feature type="region of interest" description="Disordered" evidence="1">
    <location>
        <begin position="348"/>
        <end position="403"/>
    </location>
</feature>
<keyword evidence="4" id="KW-0489">Methyltransferase</keyword>
<feature type="compositionally biased region" description="Gly residues" evidence="1">
    <location>
        <begin position="128"/>
        <end position="142"/>
    </location>
</feature>
<feature type="compositionally biased region" description="Low complexity" evidence="1">
    <location>
        <begin position="348"/>
        <end position="364"/>
    </location>
</feature>
<reference evidence="4" key="2">
    <citation type="submission" date="2018-02" db="EMBL/GenBank/DDBJ databases">
        <authorList>
            <person name="Cohen D.B."/>
            <person name="Kent A.D."/>
        </authorList>
    </citation>
    <scope>NUCLEOTIDE SEQUENCE</scope>
    <source>
        <strain evidence="4">SAG 241.80</strain>
    </source>
</reference>
<feature type="compositionally biased region" description="Low complexity" evidence="1">
    <location>
        <begin position="172"/>
        <end position="222"/>
    </location>
</feature>
<accession>A0A2P6VP77</accession>
<dbReference type="EMBL" id="LHPF02000002">
    <property type="protein sequence ID" value="PSC75880.1"/>
    <property type="molecule type" value="Genomic_DNA"/>
</dbReference>
<dbReference type="GO" id="GO:0008168">
    <property type="term" value="F:methyltransferase activity"/>
    <property type="evidence" value="ECO:0007669"/>
    <property type="project" value="UniProtKB-KW"/>
</dbReference>
<feature type="region of interest" description="Disordered" evidence="1">
    <location>
        <begin position="25"/>
        <end position="222"/>
    </location>
</feature>
<feature type="compositionally biased region" description="Low complexity" evidence="1">
    <location>
        <begin position="34"/>
        <end position="43"/>
    </location>
</feature>
<evidence type="ECO:0000256" key="1">
    <source>
        <dbReference type="SAM" id="MobiDB-lite"/>
    </source>
</evidence>
<sequence length="442" mass="43674">MLRKGERKGRGGLVARLFCLASSQPLEGLSPPQRVSSASSTRARAPKLAPGEEQTTGADGLADADASPAGGPLTPTGSAALSAYLGSASLVPPSTPSHGDAEAAASGWTSCDSAGSRGSSGAATDSAAGGGGGDGSGGGSPRYGGYEADSDDTASDIYSPRRFRPAVRRPNSSSAASAAAGEEAALACVDADAPPSPATSFSSAQAGARPSRSSSSHSLSTLSTALSGASSLSFAHFLRGRSFGARSRRTAGPQHEPPSPADSLALGLPTAEGAAAAAAGGAGGAGDGVVQRTLSNTLEGHYISLEKLRQQCGNIEEPPSDLLSLMARRVLSSRSALLHRLQEEGAAAAPAAAAPRPASPGDAPTGLASPATTPRFPPTTDPAGAGSEHQAAAGVDAGEAAAAAPLQEQVQAQLQQLPLDMQLPRIKTKIGQRCTPTLQPAA</sequence>
<dbReference type="EMBL" id="LHPF02000211">
    <property type="protein sequence ID" value="PSC67020.1"/>
    <property type="molecule type" value="Genomic_DNA"/>
</dbReference>
<evidence type="ECO:0000313" key="5">
    <source>
        <dbReference type="Proteomes" id="UP000239649"/>
    </source>
</evidence>
<organism evidence="4 5">
    <name type="scientific">Micractinium conductrix</name>
    <dbReference type="NCBI Taxonomy" id="554055"/>
    <lineage>
        <taxon>Eukaryota</taxon>
        <taxon>Viridiplantae</taxon>
        <taxon>Chlorophyta</taxon>
        <taxon>core chlorophytes</taxon>
        <taxon>Trebouxiophyceae</taxon>
        <taxon>Chlorellales</taxon>
        <taxon>Chlorellaceae</taxon>
        <taxon>Chlorella clade</taxon>
        <taxon>Micractinium</taxon>
    </lineage>
</organism>
<evidence type="ECO:0000313" key="2">
    <source>
        <dbReference type="EMBL" id="PSC67020.1"/>
    </source>
</evidence>
<feature type="compositionally biased region" description="Low complexity" evidence="1">
    <location>
        <begin position="112"/>
        <end position="127"/>
    </location>
</feature>
<dbReference type="GO" id="GO:0032259">
    <property type="term" value="P:methylation"/>
    <property type="evidence" value="ECO:0007669"/>
    <property type="project" value="UniProtKB-KW"/>
</dbReference>
<feature type="region of interest" description="Disordered" evidence="1">
    <location>
        <begin position="245"/>
        <end position="286"/>
    </location>
</feature>
<protein>
    <submittedName>
        <fullName evidence="4">DNA (Cytosine-5)-methyltransferase 1B</fullName>
    </submittedName>
</protein>
<dbReference type="EMBL" id="LHPF02000022">
    <property type="protein sequence ID" value="PSC70045.1"/>
    <property type="molecule type" value="Genomic_DNA"/>
</dbReference>
<name>A0A2P6VP77_9CHLO</name>
<evidence type="ECO:0000313" key="3">
    <source>
        <dbReference type="EMBL" id="PSC70045.1"/>
    </source>
</evidence>
<proteinExistence type="predicted"/>
<comment type="caution">
    <text evidence="4">The sequence shown here is derived from an EMBL/GenBank/DDBJ whole genome shotgun (WGS) entry which is preliminary data.</text>
</comment>
<feature type="compositionally biased region" description="Low complexity" evidence="1">
    <location>
        <begin position="390"/>
        <end position="403"/>
    </location>
</feature>
<keyword evidence="5" id="KW-1185">Reference proteome</keyword>